<dbReference type="GO" id="GO:0020037">
    <property type="term" value="F:heme binding"/>
    <property type="evidence" value="ECO:0007669"/>
    <property type="project" value="InterPro"/>
</dbReference>
<accession>F2Q7G7</accession>
<dbReference type="CDD" id="cd11071">
    <property type="entry name" value="CYP74"/>
    <property type="match status" value="1"/>
</dbReference>
<evidence type="ECO:0000256" key="4">
    <source>
        <dbReference type="ARBA" id="ARBA00023004"/>
    </source>
</evidence>
<dbReference type="InterPro" id="IPR036396">
    <property type="entry name" value="Cyt_P450_sf"/>
</dbReference>
<dbReference type="GO" id="GO:0016705">
    <property type="term" value="F:oxidoreductase activity, acting on paired donors, with incorporation or reduction of molecular oxygen"/>
    <property type="evidence" value="ECO:0007669"/>
    <property type="project" value="InterPro"/>
</dbReference>
<dbReference type="PANTHER" id="PTHR24286:SF302">
    <property type="entry name" value="ALLENE OXIDE SYNTHASE 2"/>
    <property type="match status" value="1"/>
</dbReference>
<dbReference type="SUPFAM" id="SSF48264">
    <property type="entry name" value="Cytochrome P450"/>
    <property type="match status" value="1"/>
</dbReference>
<evidence type="ECO:0000256" key="2">
    <source>
        <dbReference type="ARBA" id="ARBA00022617"/>
    </source>
</evidence>
<sequence length="478" mass="52817">MSASQSDTKAALLPEKTIPGSYGIPFITPIKDRLDFFSNEFQFFQSRVDSYGSTIVRLNAPPGPFMAKNPKVVAILDGKSFPVLFDTSKVEKKNVFTGTYMPSTALTGGYRVCAYLDPSEPNHTKIKQLLLDILFSRKDHVIPEFRRAYQKLFGDMDAEIAKSGKFVFNDNNDGAGFEFLGRLFFGVSPSETELGAGGVKNANLWLLAQLCPLMVLGLPKILEELLIHTFPLPPFLFKGKYQGLYKYVSSVATDALKMAENLGLSREEAIHNLVFAVCFNSLGGIKVLFPGILRYIALAGKDLQANLASEVRSAVSSTGGELTVEALEKMPLTKSVVYESLRLDPPVKYQYGVVKKDMVIESHDRSYEVKAGEMLFGYQPFATRDKKIFGPDADKFVADRFIGEEGARLLQFVLWSNGPETVDPTPLDKQCPGKNLIVLISRLLVAEFFLRYDFFTAEIGVVPLAVKTTITSLTKASG</sequence>
<protein>
    <submittedName>
        <fullName evidence="7">Allene oxide synthase</fullName>
        <ecNumber evidence="7">4.2.1.92</ecNumber>
    </submittedName>
</protein>
<dbReference type="EMBL" id="FJ869119">
    <property type="protein sequence ID" value="ACZ28493.1"/>
    <property type="molecule type" value="mRNA"/>
</dbReference>
<evidence type="ECO:0000256" key="1">
    <source>
        <dbReference type="ARBA" id="ARBA00010617"/>
    </source>
</evidence>
<proteinExistence type="evidence at transcript level"/>
<dbReference type="GO" id="GO:0005506">
    <property type="term" value="F:iron ion binding"/>
    <property type="evidence" value="ECO:0007669"/>
    <property type="project" value="InterPro"/>
</dbReference>
<dbReference type="PANTHER" id="PTHR24286">
    <property type="entry name" value="CYTOCHROME P450 26"/>
    <property type="match status" value="1"/>
</dbReference>
<reference evidence="7" key="1">
    <citation type="submission" date="2009-03" db="EMBL/GenBank/DDBJ databases">
        <title>Molecular cloning of allene oxide synthases in Lemna paucicostata.</title>
        <authorList>
            <person name="Jisaka M."/>
            <person name="Takahashi M."/>
            <person name="Kawabata R."/>
            <person name="Murakami M."/>
        </authorList>
    </citation>
    <scope>NUCLEOTIDE SEQUENCE</scope>
    <source>
        <strain evidence="7">151</strain>
    </source>
</reference>
<dbReference type="GO" id="GO:0016125">
    <property type="term" value="P:sterol metabolic process"/>
    <property type="evidence" value="ECO:0007669"/>
    <property type="project" value="TreeGrafter"/>
</dbReference>
<name>F2Q7G7_LEMAE</name>
<organism evidence="7">
    <name type="scientific">Lemna aequinoctialis</name>
    <name type="common">Lesser duckweed</name>
    <dbReference type="NCBI Taxonomy" id="89585"/>
    <lineage>
        <taxon>Eukaryota</taxon>
        <taxon>Viridiplantae</taxon>
        <taxon>Streptophyta</taxon>
        <taxon>Embryophyta</taxon>
        <taxon>Tracheophyta</taxon>
        <taxon>Spermatophyta</taxon>
        <taxon>Magnoliopsida</taxon>
        <taxon>Liliopsida</taxon>
        <taxon>Araceae</taxon>
        <taxon>Lemnoideae</taxon>
        <taxon>Lemna</taxon>
    </lineage>
</organism>
<keyword evidence="4" id="KW-0408">Iron</keyword>
<evidence type="ECO:0000256" key="5">
    <source>
        <dbReference type="ARBA" id="ARBA00023239"/>
    </source>
</evidence>
<evidence type="ECO:0000256" key="3">
    <source>
        <dbReference type="ARBA" id="ARBA00022723"/>
    </source>
</evidence>
<evidence type="ECO:0000313" key="7">
    <source>
        <dbReference type="EMBL" id="ACZ28493.1"/>
    </source>
</evidence>
<dbReference type="GO" id="GO:0004497">
    <property type="term" value="F:monooxygenase activity"/>
    <property type="evidence" value="ECO:0007669"/>
    <property type="project" value="InterPro"/>
</dbReference>
<keyword evidence="5 7" id="KW-0456">Lyase</keyword>
<comment type="similarity">
    <text evidence="1">Belongs to the cytochrome P450 family.</text>
</comment>
<dbReference type="GO" id="GO:0019752">
    <property type="term" value="P:carboxylic acid metabolic process"/>
    <property type="evidence" value="ECO:0007669"/>
    <property type="project" value="UniProtKB-ARBA"/>
</dbReference>
<keyword evidence="2" id="KW-0349">Heme</keyword>
<gene>
    <name evidence="7" type="primary">AOS2</name>
</gene>
<comment type="pathway">
    <text evidence="6">Lipid metabolism; oxylipin biosynthesis.</text>
</comment>
<dbReference type="AlphaFoldDB" id="F2Q7G7"/>
<keyword evidence="3" id="KW-0479">Metal-binding</keyword>
<evidence type="ECO:0000256" key="6">
    <source>
        <dbReference type="ARBA" id="ARBA00060657"/>
    </source>
</evidence>
<dbReference type="InterPro" id="IPR001128">
    <property type="entry name" value="Cyt_P450"/>
</dbReference>
<dbReference type="FunFam" id="1.10.630.10:FF:000024">
    <property type="entry name" value="Allene oxide synthase, chloroplastic"/>
    <property type="match status" value="1"/>
</dbReference>
<dbReference type="GO" id="GO:0009978">
    <property type="term" value="F:allene oxide synthase activity"/>
    <property type="evidence" value="ECO:0007669"/>
    <property type="project" value="UniProtKB-EC"/>
</dbReference>
<dbReference type="Gene3D" id="1.10.630.10">
    <property type="entry name" value="Cytochrome P450"/>
    <property type="match status" value="1"/>
</dbReference>
<dbReference type="Pfam" id="PF00067">
    <property type="entry name" value="p450"/>
    <property type="match status" value="1"/>
</dbReference>
<dbReference type="EC" id="4.2.1.92" evidence="7"/>